<evidence type="ECO:0000256" key="1">
    <source>
        <dbReference type="SAM" id="SignalP"/>
    </source>
</evidence>
<dbReference type="eggNOG" id="COG2847">
    <property type="taxonomic scope" value="Bacteria"/>
</dbReference>
<accession>S5TLX7</accession>
<keyword evidence="3" id="KW-1185">Reference proteome</keyword>
<dbReference type="PROSITE" id="PS51257">
    <property type="entry name" value="PROKAR_LIPOPROTEIN"/>
    <property type="match status" value="1"/>
</dbReference>
<dbReference type="STRING" id="1224163.B841_11130"/>
<dbReference type="Proteomes" id="UP000015388">
    <property type="component" value="Chromosome"/>
</dbReference>
<feature type="signal peptide" evidence="1">
    <location>
        <begin position="1"/>
        <end position="28"/>
    </location>
</feature>
<protein>
    <recommendedName>
        <fullName evidence="4">Lipoprotein LpqE</fullName>
    </recommendedName>
</protein>
<dbReference type="KEGG" id="cmd:B841_11130"/>
<dbReference type="HOGENOM" id="CLU_089306_1_1_11"/>
<evidence type="ECO:0000313" key="3">
    <source>
        <dbReference type="Proteomes" id="UP000015388"/>
    </source>
</evidence>
<gene>
    <name evidence="2" type="ORF">B841_11130</name>
</gene>
<name>S5TLX7_9CORY</name>
<feature type="chain" id="PRO_5038958590" description="Lipoprotein LpqE" evidence="1">
    <location>
        <begin position="29"/>
        <end position="188"/>
    </location>
</feature>
<dbReference type="EMBL" id="CP003924">
    <property type="protein sequence ID" value="AGS35698.1"/>
    <property type="molecule type" value="Genomic_DNA"/>
</dbReference>
<sequence length="188" mass="19337">MKSLKSAARRGSIIAAAGVSALALSACSAGQVTQTADQVAAVDGNFAASTDPAVSVRDVTVLLNDVTGEAALKFGASNEDYSGEPVTLESVTVDGQDVEMDAVDPIGQDCVLIGDTADNLEAMPQADEDIACIQYTETSLENEDFPYGGNVPVVFSFDFGDIELDATVAAHTLPAGEVDRDYSTPGPA</sequence>
<evidence type="ECO:0008006" key="4">
    <source>
        <dbReference type="Google" id="ProtNLM"/>
    </source>
</evidence>
<dbReference type="OrthoDB" id="4420872at2"/>
<reference evidence="2 3" key="1">
    <citation type="submission" date="2012-11" db="EMBL/GenBank/DDBJ databases">
        <title>The complete genome sequence of Corynebacterium maris Coryn-1 (=DSM 45190).</title>
        <authorList>
            <person name="Schaffert L."/>
            <person name="Albersmeier A."/>
            <person name="Kalinowski J."/>
            <person name="Ruckert C."/>
        </authorList>
    </citation>
    <scope>NUCLEOTIDE SEQUENCE [LARGE SCALE GENOMIC DNA]</scope>
    <source>
        <strain evidence="3">Coryn-1</strain>
    </source>
</reference>
<dbReference type="PATRIC" id="fig|1224163.3.peg.2245"/>
<proteinExistence type="predicted"/>
<dbReference type="RefSeq" id="WP_020935630.1">
    <property type="nucleotide sequence ID" value="NC_021915.1"/>
</dbReference>
<organism evidence="2 3">
    <name type="scientific">Corynebacterium maris DSM 45190</name>
    <dbReference type="NCBI Taxonomy" id="1224163"/>
    <lineage>
        <taxon>Bacteria</taxon>
        <taxon>Bacillati</taxon>
        <taxon>Actinomycetota</taxon>
        <taxon>Actinomycetes</taxon>
        <taxon>Mycobacteriales</taxon>
        <taxon>Corynebacteriaceae</taxon>
        <taxon>Corynebacterium</taxon>
    </lineage>
</organism>
<evidence type="ECO:0000313" key="2">
    <source>
        <dbReference type="EMBL" id="AGS35698.1"/>
    </source>
</evidence>
<dbReference type="AlphaFoldDB" id="S5TLX7"/>
<keyword evidence="1" id="KW-0732">Signal</keyword>